<dbReference type="Gene3D" id="3.40.640.10">
    <property type="entry name" value="Type I PLP-dependent aspartate aminotransferase-like (Major domain)"/>
    <property type="match status" value="1"/>
</dbReference>
<dbReference type="InterPro" id="IPR015424">
    <property type="entry name" value="PyrdxlP-dep_Trfase"/>
</dbReference>
<name>A0ABR1G3W6_AURAN</name>
<keyword evidence="1" id="KW-0808">Transferase</keyword>
<accession>A0ABR1G3W6</accession>
<dbReference type="GO" id="GO:0006520">
    <property type="term" value="P:amino acid metabolic process"/>
    <property type="evidence" value="ECO:0007669"/>
    <property type="project" value="InterPro"/>
</dbReference>
<dbReference type="InterPro" id="IPR004838">
    <property type="entry name" value="NHTrfase_class1_PyrdxlP-BS"/>
</dbReference>
<dbReference type="InterPro" id="IPR050596">
    <property type="entry name" value="AspAT/PAT-like"/>
</dbReference>
<dbReference type="KEGG" id="aaf:AURANDRAFT_21970"/>
<reference evidence="1 2" key="1">
    <citation type="submission" date="2024-03" db="EMBL/GenBank/DDBJ databases">
        <title>Aureococcus anophagefferens CCMP1851 and Kratosvirus quantuckense: Draft genome of a second virus-susceptible host strain in the model system.</title>
        <authorList>
            <person name="Chase E."/>
            <person name="Truchon A.R."/>
            <person name="Schepens W."/>
            <person name="Wilhelm S.W."/>
        </authorList>
    </citation>
    <scope>NUCLEOTIDE SEQUENCE [LARGE SCALE GENOMIC DNA]</scope>
    <source>
        <strain evidence="1 2">CCMP1851</strain>
    </source>
</reference>
<dbReference type="InterPro" id="IPR015421">
    <property type="entry name" value="PyrdxlP-dep_Trfase_major"/>
</dbReference>
<dbReference type="PANTHER" id="PTHR46383:SF1">
    <property type="entry name" value="ASPARTATE AMINOTRANSFERASE"/>
    <property type="match status" value="1"/>
</dbReference>
<dbReference type="SUPFAM" id="SSF53383">
    <property type="entry name" value="PLP-dependent transferases"/>
    <property type="match status" value="1"/>
</dbReference>
<keyword evidence="1" id="KW-0032">Aminotransferase</keyword>
<dbReference type="Proteomes" id="UP001363151">
    <property type="component" value="Unassembled WGS sequence"/>
</dbReference>
<sequence>MGWSSTALVLALVACANALVPPVQRRGSPALASTATPPELSVLVEGLKPSATVEVHGLTMQLRAAGEEVVSLCVGEPDFPPPKAIVDAIGAAALAGATRYTEVTGTKELREAIASDLAKRKGTAYAPTDIVVANGAKQAVYEALLALVGPGDEVVVPAPYWVSYPSMVEMAGAAVVQVDADIADGYKLTADALKSVLTPKTKALIFCNPSNPTGAVVDEAGQRELLAVLDAHEAATGKKVWVISDEIYEQLHYEPATPHASFAALGGSSFDRTVTINGFSKAYAMTGFRLGYLAAPQAVARACGKIQGQITSCASSLAQAAGVAALNLPAGALDGDVAEFKRRRDLVLAQLEAIAAKRGRIRCPPAPEGAFYVFVDVSGTLGLSCDGDAVDSSTSFCTALLAKRKLALVPGDAFGAPDGVRISYAASEAELTTALAAIDAFVNDDCN</sequence>
<keyword evidence="2" id="KW-1185">Reference proteome</keyword>
<proteinExistence type="predicted"/>
<dbReference type="PANTHER" id="PTHR46383">
    <property type="entry name" value="ASPARTATE AMINOTRANSFERASE"/>
    <property type="match status" value="1"/>
</dbReference>
<organism evidence="1 2">
    <name type="scientific">Aureococcus anophagefferens</name>
    <name type="common">Harmful bloom alga</name>
    <dbReference type="NCBI Taxonomy" id="44056"/>
    <lineage>
        <taxon>Eukaryota</taxon>
        <taxon>Sar</taxon>
        <taxon>Stramenopiles</taxon>
        <taxon>Ochrophyta</taxon>
        <taxon>Pelagophyceae</taxon>
        <taxon>Pelagomonadales</taxon>
        <taxon>Pelagomonadaceae</taxon>
        <taxon>Aureococcus</taxon>
    </lineage>
</organism>
<evidence type="ECO:0000313" key="2">
    <source>
        <dbReference type="Proteomes" id="UP001363151"/>
    </source>
</evidence>
<dbReference type="GO" id="GO:0033854">
    <property type="term" value="F:glutamate-prephenate aminotransferase activity"/>
    <property type="evidence" value="ECO:0007669"/>
    <property type="project" value="UniProtKB-ARBA"/>
</dbReference>
<dbReference type="Pfam" id="PF00155">
    <property type="entry name" value="Aminotran_1_2"/>
    <property type="match status" value="1"/>
</dbReference>
<dbReference type="CDD" id="cd00609">
    <property type="entry name" value="AAT_like"/>
    <property type="match status" value="1"/>
</dbReference>
<dbReference type="GO" id="GO:0033853">
    <property type="term" value="F:aspartate-prephenate aminotransferase activity"/>
    <property type="evidence" value="ECO:0007669"/>
    <property type="project" value="UniProtKB-ARBA"/>
</dbReference>
<dbReference type="EMBL" id="JBBJCI010000121">
    <property type="protein sequence ID" value="KAK7248022.1"/>
    <property type="molecule type" value="Genomic_DNA"/>
</dbReference>
<comment type="caution">
    <text evidence="1">The sequence shown here is derived from an EMBL/GenBank/DDBJ whole genome shotgun (WGS) entry which is preliminary data.</text>
</comment>
<dbReference type="Gene3D" id="3.90.1150.10">
    <property type="entry name" value="Aspartate Aminotransferase, domain 1"/>
    <property type="match status" value="1"/>
</dbReference>
<dbReference type="InterPro" id="IPR004839">
    <property type="entry name" value="Aminotransferase_I/II_large"/>
</dbReference>
<dbReference type="InterPro" id="IPR015422">
    <property type="entry name" value="PyrdxlP-dep_Trfase_small"/>
</dbReference>
<dbReference type="GO" id="GO:0030170">
    <property type="term" value="F:pyridoxal phosphate binding"/>
    <property type="evidence" value="ECO:0007669"/>
    <property type="project" value="InterPro"/>
</dbReference>
<protein>
    <submittedName>
        <fullName evidence="1">Aminotransferase</fullName>
    </submittedName>
</protein>
<dbReference type="PROSITE" id="PS00105">
    <property type="entry name" value="AA_TRANSFER_CLASS_1"/>
    <property type="match status" value="1"/>
</dbReference>
<gene>
    <name evidence="1" type="primary">ASP2</name>
    <name evidence="1" type="ORF">SO694_00087026</name>
</gene>
<evidence type="ECO:0000313" key="1">
    <source>
        <dbReference type="EMBL" id="KAK7248022.1"/>
    </source>
</evidence>